<gene>
    <name evidence="1" type="ORF">S03H2_70315</name>
</gene>
<accession>X1LES7</accession>
<organism evidence="1">
    <name type="scientific">marine sediment metagenome</name>
    <dbReference type="NCBI Taxonomy" id="412755"/>
    <lineage>
        <taxon>unclassified sequences</taxon>
        <taxon>metagenomes</taxon>
        <taxon>ecological metagenomes</taxon>
    </lineage>
</organism>
<dbReference type="EMBL" id="BARU01046694">
    <property type="protein sequence ID" value="GAH92633.1"/>
    <property type="molecule type" value="Genomic_DNA"/>
</dbReference>
<sequence>FTMHFPFNCNGLVDVAFGHGYKQICPISGFIALNDACPVFPTHETCKREETIWCVIDNHDGGAAHTIVCIATIEGS</sequence>
<evidence type="ECO:0000313" key="1">
    <source>
        <dbReference type="EMBL" id="GAH92633.1"/>
    </source>
</evidence>
<comment type="caution">
    <text evidence="1">The sequence shown here is derived from an EMBL/GenBank/DDBJ whole genome shotgun (WGS) entry which is preliminary data.</text>
</comment>
<reference evidence="1" key="1">
    <citation type="journal article" date="2014" name="Front. Microbiol.">
        <title>High frequency of phylogenetically diverse reductive dehalogenase-homologous genes in deep subseafloor sedimentary metagenomes.</title>
        <authorList>
            <person name="Kawai M."/>
            <person name="Futagami T."/>
            <person name="Toyoda A."/>
            <person name="Takaki Y."/>
            <person name="Nishi S."/>
            <person name="Hori S."/>
            <person name="Arai W."/>
            <person name="Tsubouchi T."/>
            <person name="Morono Y."/>
            <person name="Uchiyama I."/>
            <person name="Ito T."/>
            <person name="Fujiyama A."/>
            <person name="Inagaki F."/>
            <person name="Takami H."/>
        </authorList>
    </citation>
    <scope>NUCLEOTIDE SEQUENCE</scope>
    <source>
        <strain evidence="1">Expedition CK06-06</strain>
    </source>
</reference>
<feature type="non-terminal residue" evidence="1">
    <location>
        <position position="1"/>
    </location>
</feature>
<name>X1LES7_9ZZZZ</name>
<protein>
    <submittedName>
        <fullName evidence="1">Uncharacterized protein</fullName>
    </submittedName>
</protein>
<dbReference type="AlphaFoldDB" id="X1LES7"/>
<proteinExistence type="predicted"/>